<evidence type="ECO:0000313" key="5">
    <source>
        <dbReference type="WBParaSite" id="HDID_0000346601-mRNA-1"/>
    </source>
</evidence>
<dbReference type="Gene3D" id="2.60.40.1110">
    <property type="match status" value="1"/>
</dbReference>
<feature type="compositionally biased region" description="Polar residues" evidence="1">
    <location>
        <begin position="304"/>
        <end position="325"/>
    </location>
</feature>
<feature type="region of interest" description="Disordered" evidence="1">
    <location>
        <begin position="259"/>
        <end position="382"/>
    </location>
</feature>
<dbReference type="SMART" id="SM01326">
    <property type="entry name" value="PTEN_C2"/>
    <property type="match status" value="1"/>
</dbReference>
<name>A0A0R3SF71_HYMDI</name>
<evidence type="ECO:0000256" key="1">
    <source>
        <dbReference type="SAM" id="MobiDB-lite"/>
    </source>
</evidence>
<dbReference type="AlphaFoldDB" id="A0A0R3SF71"/>
<reference evidence="3 4" key="2">
    <citation type="submission" date="2018-11" db="EMBL/GenBank/DDBJ databases">
        <authorList>
            <consortium name="Pathogen Informatics"/>
        </authorList>
    </citation>
    <scope>NUCLEOTIDE SEQUENCE [LARGE SCALE GENOMIC DNA]</scope>
</reference>
<dbReference type="OrthoDB" id="6273691at2759"/>
<feature type="compositionally biased region" description="Basic and acidic residues" evidence="1">
    <location>
        <begin position="292"/>
        <end position="301"/>
    </location>
</feature>
<dbReference type="PANTHER" id="PTHR45734:SF6">
    <property type="entry name" value="TENSIN-4"/>
    <property type="match status" value="1"/>
</dbReference>
<dbReference type="InterPro" id="IPR051484">
    <property type="entry name" value="Tensin_PTEN_phosphatase"/>
</dbReference>
<feature type="compositionally biased region" description="Polar residues" evidence="1">
    <location>
        <begin position="263"/>
        <end position="276"/>
    </location>
</feature>
<gene>
    <name evidence="3" type="ORF">HDID_LOCUS3464</name>
</gene>
<dbReference type="WBParaSite" id="HDID_0000346601-mRNA-1">
    <property type="protein sequence ID" value="HDID_0000346601-mRNA-1"/>
    <property type="gene ID" value="HDID_0000346601"/>
</dbReference>
<dbReference type="STRING" id="6216.A0A0R3SF71"/>
<feature type="compositionally biased region" description="Basic and acidic residues" evidence="1">
    <location>
        <begin position="326"/>
        <end position="335"/>
    </location>
</feature>
<dbReference type="SUPFAM" id="SSF49562">
    <property type="entry name" value="C2 domain (Calcium/lipid-binding domain, CaLB)"/>
    <property type="match status" value="1"/>
</dbReference>
<reference evidence="5" key="1">
    <citation type="submission" date="2017-02" db="UniProtKB">
        <authorList>
            <consortium name="WormBaseParasite"/>
        </authorList>
    </citation>
    <scope>IDENTIFICATION</scope>
</reference>
<dbReference type="PROSITE" id="PS51182">
    <property type="entry name" value="C2_TENSIN"/>
    <property type="match status" value="1"/>
</dbReference>
<feature type="domain" description="C2 tensin-type" evidence="2">
    <location>
        <begin position="14"/>
        <end position="140"/>
    </location>
</feature>
<evidence type="ECO:0000313" key="3">
    <source>
        <dbReference type="EMBL" id="VDL33484.1"/>
    </source>
</evidence>
<proteinExistence type="predicted"/>
<dbReference type="PANTHER" id="PTHR45734">
    <property type="entry name" value="TENSIN"/>
    <property type="match status" value="1"/>
</dbReference>
<accession>A0A0R3SF71</accession>
<dbReference type="GO" id="GO:0005925">
    <property type="term" value="C:focal adhesion"/>
    <property type="evidence" value="ECO:0007669"/>
    <property type="project" value="TreeGrafter"/>
</dbReference>
<evidence type="ECO:0000313" key="4">
    <source>
        <dbReference type="Proteomes" id="UP000274504"/>
    </source>
</evidence>
<dbReference type="Proteomes" id="UP000274504">
    <property type="component" value="Unassembled WGS sequence"/>
</dbReference>
<evidence type="ECO:0000259" key="2">
    <source>
        <dbReference type="PROSITE" id="PS51182"/>
    </source>
</evidence>
<organism evidence="5">
    <name type="scientific">Hymenolepis diminuta</name>
    <name type="common">Rat tapeworm</name>
    <dbReference type="NCBI Taxonomy" id="6216"/>
    <lineage>
        <taxon>Eukaryota</taxon>
        <taxon>Metazoa</taxon>
        <taxon>Spiralia</taxon>
        <taxon>Lophotrochozoa</taxon>
        <taxon>Platyhelminthes</taxon>
        <taxon>Cestoda</taxon>
        <taxon>Eucestoda</taxon>
        <taxon>Cyclophyllidea</taxon>
        <taxon>Hymenolepididae</taxon>
        <taxon>Hymenolepis</taxon>
    </lineage>
</organism>
<dbReference type="EMBL" id="UYSG01001057">
    <property type="protein sequence ID" value="VDL33484.1"/>
    <property type="molecule type" value="Genomic_DNA"/>
</dbReference>
<dbReference type="Pfam" id="PF10409">
    <property type="entry name" value="PTEN_C2"/>
    <property type="match status" value="1"/>
</dbReference>
<protein>
    <submittedName>
        <fullName evidence="5">C2 tensin-type domain-containing protein</fullName>
    </submittedName>
</protein>
<sequence length="488" mass="55341">MKIFSPFRRQGISKATMSIHSIVLHNCPLFADHSVNIFLKVYSYSPLRHVYTTHIHNICGRLSERAVLLFTEEPITVRGDVVILCYRLKYDRIERRRVFKLLFHSCEGHKDILTFSYDAFDEISDAVPVTFKLDLNLIPMNEELIGGNFANWLTSHFVVLLLETAIIFIDGTNRSNIFIENVKDVRKQDNQNPPLSNCIDAVNIIESRNVSLEAIRLSDSLEDIDRVLNRLSLLATSQELEEVTRELARNRSQTFNEYFMNPFDTSTGEKQWSFQTPKKRKAPKRPPPPDPQRVKTLRELGETDWTSNCGTSDRSSIDSGTSLHSDSSDLSERSLKRLAMPGLKKLKKKIKNVVDRKGPKKSAKPSKSLGDAELMPPPNATAVPRSKFALKSVAFLNATPTKIPPPRPPPPKLVDNVVVDEEMRGRQGKTPAGVRSVPTKYFGPKEKYQRLTEKDFSGGRLLIGLFLMPTTMFPRIFLLLKLPKEVAI</sequence>
<dbReference type="InterPro" id="IPR014020">
    <property type="entry name" value="Tensin_C2-dom"/>
</dbReference>
<dbReference type="InterPro" id="IPR035892">
    <property type="entry name" value="C2_domain_sf"/>
</dbReference>